<dbReference type="Bgee" id="ENSAMXG00000003832">
    <property type="expression patterns" value="Expressed in head kidney and 13 other cell types or tissues"/>
</dbReference>
<evidence type="ECO:0000259" key="11">
    <source>
        <dbReference type="PROSITE" id="PS50835"/>
    </source>
</evidence>
<dbReference type="InterPro" id="IPR053896">
    <property type="entry name" value="BTN3A2-like_Ig-C"/>
</dbReference>
<evidence type="ECO:0000256" key="5">
    <source>
        <dbReference type="ARBA" id="ARBA00022989"/>
    </source>
</evidence>
<dbReference type="HOGENOM" id="CLU_348706_0_0_1"/>
<dbReference type="SUPFAM" id="SSF49899">
    <property type="entry name" value="Concanavalin A-like lectins/glucanases"/>
    <property type="match status" value="1"/>
</dbReference>
<dbReference type="GO" id="GO:0050852">
    <property type="term" value="P:T cell receptor signaling pathway"/>
    <property type="evidence" value="ECO:0007669"/>
    <property type="project" value="TreeGrafter"/>
</dbReference>
<dbReference type="PANTHER" id="PTHR24100:SF149">
    <property type="entry name" value="BG-LIKE ANTIGEN 1-RELATED"/>
    <property type="match status" value="1"/>
</dbReference>
<dbReference type="eggNOG" id="ENOG502QSRZ">
    <property type="taxonomic scope" value="Eukaryota"/>
</dbReference>
<dbReference type="Ensembl" id="ENSAMXT00000003918.2">
    <property type="protein sequence ID" value="ENSAMXP00000003918.2"/>
    <property type="gene ID" value="ENSAMXG00000003832.2"/>
</dbReference>
<dbReference type="Gene3D" id="2.60.120.920">
    <property type="match status" value="1"/>
</dbReference>
<name>W5K8K7_ASTMX</name>
<keyword evidence="13" id="KW-1185">Reference proteome</keyword>
<reference evidence="12" key="3">
    <citation type="submission" date="2025-08" db="UniProtKB">
        <authorList>
            <consortium name="Ensembl"/>
        </authorList>
    </citation>
    <scope>IDENTIFICATION</scope>
</reference>
<dbReference type="SMART" id="SM00449">
    <property type="entry name" value="SPRY"/>
    <property type="match status" value="1"/>
</dbReference>
<dbReference type="InterPro" id="IPR007110">
    <property type="entry name" value="Ig-like_dom"/>
</dbReference>
<dbReference type="InterPro" id="IPR050504">
    <property type="entry name" value="IgSF_BTN/MOG"/>
</dbReference>
<dbReference type="GO" id="GO:0005102">
    <property type="term" value="F:signaling receptor binding"/>
    <property type="evidence" value="ECO:0007669"/>
    <property type="project" value="TreeGrafter"/>
</dbReference>
<organism evidence="12 13">
    <name type="scientific">Astyanax mexicanus</name>
    <name type="common">Blind cave fish</name>
    <name type="synonym">Astyanax fasciatus mexicanus</name>
    <dbReference type="NCBI Taxonomy" id="7994"/>
    <lineage>
        <taxon>Eukaryota</taxon>
        <taxon>Metazoa</taxon>
        <taxon>Chordata</taxon>
        <taxon>Craniata</taxon>
        <taxon>Vertebrata</taxon>
        <taxon>Euteleostomi</taxon>
        <taxon>Actinopterygii</taxon>
        <taxon>Neopterygii</taxon>
        <taxon>Teleostei</taxon>
        <taxon>Ostariophysi</taxon>
        <taxon>Characiformes</taxon>
        <taxon>Characoidei</taxon>
        <taxon>Acestrorhamphidae</taxon>
        <taxon>Acestrorhamphinae</taxon>
        <taxon>Astyanax</taxon>
    </lineage>
</organism>
<dbReference type="PRINTS" id="PR01407">
    <property type="entry name" value="BUTYPHLNCDUF"/>
</dbReference>
<keyword evidence="7" id="KW-1015">Disulfide bond</keyword>
<dbReference type="FunFam" id="2.60.40.10:FF:000142">
    <property type="entry name" value="V-set domain-containing T-cell activation inhibitor 1"/>
    <property type="match status" value="1"/>
</dbReference>
<dbReference type="GO" id="GO:0050863">
    <property type="term" value="P:regulation of T cell activation"/>
    <property type="evidence" value="ECO:0007669"/>
    <property type="project" value="UniProtKB-ARBA"/>
</dbReference>
<dbReference type="STRING" id="7994.ENSAMXP00000003918"/>
<feature type="domain" description="B30.2/SPRY" evidence="10">
    <location>
        <begin position="194"/>
        <end position="405"/>
    </location>
</feature>
<dbReference type="InParanoid" id="W5K8K7"/>
<proteinExistence type="inferred from homology"/>
<dbReference type="GO" id="GO:0009897">
    <property type="term" value="C:external side of plasma membrane"/>
    <property type="evidence" value="ECO:0007669"/>
    <property type="project" value="TreeGrafter"/>
</dbReference>
<reference evidence="12" key="4">
    <citation type="submission" date="2025-09" db="UniProtKB">
        <authorList>
            <consortium name="Ensembl"/>
        </authorList>
    </citation>
    <scope>IDENTIFICATION</scope>
</reference>
<dbReference type="InterPro" id="IPR043136">
    <property type="entry name" value="B30.2/SPRY_sf"/>
</dbReference>
<evidence type="ECO:0000256" key="1">
    <source>
        <dbReference type="ARBA" id="ARBA00004479"/>
    </source>
</evidence>
<accession>W5K8K7</accession>
<protein>
    <submittedName>
        <fullName evidence="12">Uncharacterized protein</fullName>
    </submittedName>
</protein>
<dbReference type="InterPro" id="IPR013320">
    <property type="entry name" value="ConA-like_dom_sf"/>
</dbReference>
<dbReference type="SUPFAM" id="SSF48726">
    <property type="entry name" value="Immunoglobulin"/>
    <property type="match status" value="2"/>
</dbReference>
<dbReference type="InterPro" id="IPR003599">
    <property type="entry name" value="Ig_sub"/>
</dbReference>
<dbReference type="GO" id="GO:0001817">
    <property type="term" value="P:regulation of cytokine production"/>
    <property type="evidence" value="ECO:0007669"/>
    <property type="project" value="TreeGrafter"/>
</dbReference>
<dbReference type="InterPro" id="IPR013783">
    <property type="entry name" value="Ig-like_fold"/>
</dbReference>
<dbReference type="PROSITE" id="PS50188">
    <property type="entry name" value="B302_SPRY"/>
    <property type="match status" value="1"/>
</dbReference>
<comment type="subcellular location">
    <subcellularLocation>
        <location evidence="1">Membrane</location>
        <topology evidence="1">Single-pass type I membrane protein</topology>
    </subcellularLocation>
</comment>
<keyword evidence="3" id="KW-0812">Transmembrane</keyword>
<feature type="domain" description="Ig-like" evidence="11">
    <location>
        <begin position="10"/>
        <end position="129"/>
    </location>
</feature>
<sequence length="422" mass="47475">RYAFKSGNIPCIIVIIILQVPGGFIQAKVGSSVLLPCEMSPALNAESYEVSWYRPNKEDSLVLLYKDLKVQENTGDPQYRGRATLVGDLQKGYVSLKLENLTVADRGEYVCFVQSVTWYERASVNLDITVVGSPPVLSLAETGDEVNVTCASDGWSPKPTLTWKDMRGRELRNSVVQSWLMFSPSDSEWISCSVGLSDQEMKESRVLPLESAPATEQPSVAIRPMKSSRLVDVVKVKVDKSNVTRITWKLSIKATDRACVLCEERICSGRYYWEITALTEPPPSLCGSYECPSSWYVGVTTETAWNKQHAHLSSENDSWILQYEKEKGYYVNDPVLVPVLVRDRFSRLGVYIDCERHTLSFYDCDKRSHLYTFYNVDSTKPLIPVLSPGNKPRHTVAICEDKCVRCDELYPQQDTKGAGGEM</sequence>
<dbReference type="PANTHER" id="PTHR24100">
    <property type="entry name" value="BUTYROPHILIN"/>
    <property type="match status" value="1"/>
</dbReference>
<dbReference type="Pfam" id="PF22705">
    <property type="entry name" value="C2-set_3"/>
    <property type="match status" value="1"/>
</dbReference>
<evidence type="ECO:0000256" key="9">
    <source>
        <dbReference type="ARBA" id="ARBA00023319"/>
    </source>
</evidence>
<evidence type="ECO:0000256" key="4">
    <source>
        <dbReference type="ARBA" id="ARBA00022729"/>
    </source>
</evidence>
<dbReference type="SMART" id="SM00409">
    <property type="entry name" value="IG"/>
    <property type="match status" value="1"/>
</dbReference>
<dbReference type="Pfam" id="PF07686">
    <property type="entry name" value="V-set"/>
    <property type="match status" value="1"/>
</dbReference>
<evidence type="ECO:0000256" key="6">
    <source>
        <dbReference type="ARBA" id="ARBA00023136"/>
    </source>
</evidence>
<dbReference type="InterPro" id="IPR001870">
    <property type="entry name" value="B30.2/SPRY"/>
</dbReference>
<reference evidence="13" key="2">
    <citation type="journal article" date="2014" name="Nat. Commun.">
        <title>The cavefish genome reveals candidate genes for eye loss.</title>
        <authorList>
            <person name="McGaugh S.E."/>
            <person name="Gross J.B."/>
            <person name="Aken B."/>
            <person name="Blin M."/>
            <person name="Borowsky R."/>
            <person name="Chalopin D."/>
            <person name="Hinaux H."/>
            <person name="Jeffery W.R."/>
            <person name="Keene A."/>
            <person name="Ma L."/>
            <person name="Minx P."/>
            <person name="Murphy D."/>
            <person name="O'Quin K.E."/>
            <person name="Retaux S."/>
            <person name="Rohner N."/>
            <person name="Searle S.M."/>
            <person name="Stahl B.A."/>
            <person name="Tabin C."/>
            <person name="Volff J.N."/>
            <person name="Yoshizawa M."/>
            <person name="Warren W.C."/>
        </authorList>
    </citation>
    <scope>NUCLEOTIDE SEQUENCE [LARGE SCALE GENOMIC DNA]</scope>
    <source>
        <strain evidence="13">female</strain>
    </source>
</reference>
<keyword evidence="4" id="KW-0732">Signal</keyword>
<dbReference type="SMART" id="SM00406">
    <property type="entry name" value="IGv"/>
    <property type="match status" value="1"/>
</dbReference>
<reference evidence="13" key="1">
    <citation type="submission" date="2013-03" db="EMBL/GenBank/DDBJ databases">
        <authorList>
            <person name="Jeffery W."/>
            <person name="Warren W."/>
            <person name="Wilson R.K."/>
        </authorList>
    </citation>
    <scope>NUCLEOTIDE SEQUENCE</scope>
    <source>
        <strain evidence="13">female</strain>
    </source>
</reference>
<keyword evidence="6" id="KW-0472">Membrane</keyword>
<evidence type="ECO:0000313" key="13">
    <source>
        <dbReference type="Proteomes" id="UP000018467"/>
    </source>
</evidence>
<dbReference type="PROSITE" id="PS50835">
    <property type="entry name" value="IG_LIKE"/>
    <property type="match status" value="2"/>
</dbReference>
<evidence type="ECO:0000256" key="2">
    <source>
        <dbReference type="ARBA" id="ARBA00007591"/>
    </source>
</evidence>
<dbReference type="Pfam" id="PF00622">
    <property type="entry name" value="SPRY"/>
    <property type="match status" value="1"/>
</dbReference>
<dbReference type="InterPro" id="IPR013106">
    <property type="entry name" value="Ig_V-set"/>
</dbReference>
<evidence type="ECO:0000256" key="8">
    <source>
        <dbReference type="ARBA" id="ARBA00023180"/>
    </source>
</evidence>
<dbReference type="InterPro" id="IPR003877">
    <property type="entry name" value="SPRY_dom"/>
</dbReference>
<evidence type="ECO:0000259" key="10">
    <source>
        <dbReference type="PROSITE" id="PS50188"/>
    </source>
</evidence>
<keyword evidence="5" id="KW-1133">Transmembrane helix</keyword>
<evidence type="ECO:0000256" key="3">
    <source>
        <dbReference type="ARBA" id="ARBA00022692"/>
    </source>
</evidence>
<dbReference type="Proteomes" id="UP000018467">
    <property type="component" value="Unassembled WGS sequence"/>
</dbReference>
<keyword evidence="8" id="KW-0325">Glycoprotein</keyword>
<comment type="similarity">
    <text evidence="2">Belongs to the immunoglobulin superfamily. BTN/MOG family.</text>
</comment>
<feature type="domain" description="Ig-like" evidence="11">
    <location>
        <begin position="143"/>
        <end position="208"/>
    </location>
</feature>
<dbReference type="GO" id="GO:1903037">
    <property type="term" value="P:regulation of leukocyte cell-cell adhesion"/>
    <property type="evidence" value="ECO:0007669"/>
    <property type="project" value="UniProtKB-ARBA"/>
</dbReference>
<dbReference type="InterPro" id="IPR036179">
    <property type="entry name" value="Ig-like_dom_sf"/>
</dbReference>
<dbReference type="AlphaFoldDB" id="W5K8K7"/>
<dbReference type="GeneTree" id="ENSGT01120000271914"/>
<keyword evidence="9" id="KW-0393">Immunoglobulin domain</keyword>
<evidence type="ECO:0000313" key="12">
    <source>
        <dbReference type="Ensembl" id="ENSAMXP00000003918.2"/>
    </source>
</evidence>
<evidence type="ECO:0000256" key="7">
    <source>
        <dbReference type="ARBA" id="ARBA00023157"/>
    </source>
</evidence>
<dbReference type="Gene3D" id="2.60.40.10">
    <property type="entry name" value="Immunoglobulins"/>
    <property type="match status" value="2"/>
</dbReference>
<dbReference type="InterPro" id="IPR003879">
    <property type="entry name" value="Butyrophylin_SPRY"/>
</dbReference>